<organism evidence="1 2">
    <name type="scientific">Mucilaginibacter aquatilis</name>
    <dbReference type="NCBI Taxonomy" id="1517760"/>
    <lineage>
        <taxon>Bacteria</taxon>
        <taxon>Pseudomonadati</taxon>
        <taxon>Bacteroidota</taxon>
        <taxon>Sphingobacteriia</taxon>
        <taxon>Sphingobacteriales</taxon>
        <taxon>Sphingobacteriaceae</taxon>
        <taxon>Mucilaginibacter</taxon>
    </lineage>
</organism>
<proteinExistence type="predicted"/>
<sequence length="172" mass="20386">MITYNLQFIKKELQHLNSSQLTDLCLRLTKYKKENKELLSFLLFEAHNESGYIDGVKEEMDDLFLQMNSHYFYQAKGMRKVLRLVTKHAKFMASKPAEIELLLHFCKLYISKVEKKISYKPLKLLLHRQLEKTAKLISGLHEDLQYDYKNELESTASQADAQYAWINKQDYL</sequence>
<dbReference type="Proteomes" id="UP000434850">
    <property type="component" value="Unassembled WGS sequence"/>
</dbReference>
<name>A0A6I4I7S1_9SPHI</name>
<gene>
    <name evidence="1" type="ORF">GO816_08510</name>
</gene>
<comment type="caution">
    <text evidence="1">The sequence shown here is derived from an EMBL/GenBank/DDBJ whole genome shotgun (WGS) entry which is preliminary data.</text>
</comment>
<accession>A0A6I4I7S1</accession>
<keyword evidence="2" id="KW-1185">Reference proteome</keyword>
<dbReference type="EMBL" id="WQLA01000003">
    <property type="protein sequence ID" value="MVN91161.1"/>
    <property type="molecule type" value="Genomic_DNA"/>
</dbReference>
<protein>
    <submittedName>
        <fullName evidence="1">Uncharacterized protein</fullName>
    </submittedName>
</protein>
<reference evidence="1 2" key="1">
    <citation type="submission" date="2019-12" db="EMBL/GenBank/DDBJ databases">
        <title>Mucilaginibacter sp. HME9299 genome sequencing and assembly.</title>
        <authorList>
            <person name="Kang H."/>
            <person name="Kim H."/>
            <person name="Joh K."/>
        </authorList>
    </citation>
    <scope>NUCLEOTIDE SEQUENCE [LARGE SCALE GENOMIC DNA]</scope>
    <source>
        <strain evidence="1 2">HME9299</strain>
    </source>
</reference>
<evidence type="ECO:0000313" key="1">
    <source>
        <dbReference type="EMBL" id="MVN91161.1"/>
    </source>
</evidence>
<evidence type="ECO:0000313" key="2">
    <source>
        <dbReference type="Proteomes" id="UP000434850"/>
    </source>
</evidence>
<dbReference type="AlphaFoldDB" id="A0A6I4I7S1"/>